<comment type="caution">
    <text evidence="3">The sequence shown here is derived from an EMBL/GenBank/DDBJ whole genome shotgun (WGS) entry which is preliminary data.</text>
</comment>
<feature type="region of interest" description="Disordered" evidence="2">
    <location>
        <begin position="271"/>
        <end position="318"/>
    </location>
</feature>
<organism evidence="3 4">
    <name type="scientific">Coprinellus micaceus</name>
    <name type="common">Glistening ink-cap mushroom</name>
    <name type="synonym">Coprinus micaceus</name>
    <dbReference type="NCBI Taxonomy" id="71717"/>
    <lineage>
        <taxon>Eukaryota</taxon>
        <taxon>Fungi</taxon>
        <taxon>Dikarya</taxon>
        <taxon>Basidiomycota</taxon>
        <taxon>Agaricomycotina</taxon>
        <taxon>Agaricomycetes</taxon>
        <taxon>Agaricomycetidae</taxon>
        <taxon>Agaricales</taxon>
        <taxon>Agaricineae</taxon>
        <taxon>Psathyrellaceae</taxon>
        <taxon>Coprinellus</taxon>
    </lineage>
</organism>
<accession>A0A4Y7TG85</accession>
<feature type="compositionally biased region" description="Polar residues" evidence="2">
    <location>
        <begin position="199"/>
        <end position="210"/>
    </location>
</feature>
<dbReference type="Proteomes" id="UP000298030">
    <property type="component" value="Unassembled WGS sequence"/>
</dbReference>
<evidence type="ECO:0000256" key="1">
    <source>
        <dbReference type="SAM" id="Coils"/>
    </source>
</evidence>
<dbReference type="EMBL" id="QPFP01000013">
    <property type="protein sequence ID" value="TEB33021.1"/>
    <property type="molecule type" value="Genomic_DNA"/>
</dbReference>
<protein>
    <submittedName>
        <fullName evidence="3">Uncharacterized protein</fullName>
    </submittedName>
</protein>
<dbReference type="AlphaFoldDB" id="A0A4Y7TG85"/>
<feature type="compositionally biased region" description="Polar residues" evidence="2">
    <location>
        <begin position="295"/>
        <end position="310"/>
    </location>
</feature>
<feature type="region of interest" description="Disordered" evidence="2">
    <location>
        <begin position="160"/>
        <end position="211"/>
    </location>
</feature>
<keyword evidence="1" id="KW-0175">Coiled coil</keyword>
<keyword evidence="4" id="KW-1185">Reference proteome</keyword>
<sequence>MSRLNYGHRAMLAVADLFKDEPVTMTTEGIEKRIRKHAHFAGHTLNPKTRFGEVEKAREQLFQAGIIESAGSAAFCLTDPGEQIVNAVKAIRTTPCMTTKQWDEHLKKQRDEVKRYVNLEKLPKVVQLCEGWRKDKEELEQLRSELEELHSELNARDQLLNLDPRRSEPRSVSPASNATFNTDLVLSVTPTGQHHDHSGAQSRGVSTPASTPIRRGLTASGSFALGLLTPGGPGPVGNDGMDVDDDILVLSTISAHSNPITPVVARSLSFGSPAAYPTPVSTTRPDTEAGPSSLPLEQSSLFASRTQRSAGVQAADNL</sequence>
<feature type="coiled-coil region" evidence="1">
    <location>
        <begin position="129"/>
        <end position="159"/>
    </location>
</feature>
<evidence type="ECO:0000256" key="2">
    <source>
        <dbReference type="SAM" id="MobiDB-lite"/>
    </source>
</evidence>
<evidence type="ECO:0000313" key="4">
    <source>
        <dbReference type="Proteomes" id="UP000298030"/>
    </source>
</evidence>
<name>A0A4Y7TG85_COPMI</name>
<gene>
    <name evidence="3" type="ORF">FA13DRAFT_178861</name>
</gene>
<reference evidence="3 4" key="1">
    <citation type="journal article" date="2019" name="Nat. Ecol. Evol.">
        <title>Megaphylogeny resolves global patterns of mushroom evolution.</title>
        <authorList>
            <person name="Varga T."/>
            <person name="Krizsan K."/>
            <person name="Foldi C."/>
            <person name="Dima B."/>
            <person name="Sanchez-Garcia M."/>
            <person name="Sanchez-Ramirez S."/>
            <person name="Szollosi G.J."/>
            <person name="Szarkandi J.G."/>
            <person name="Papp V."/>
            <person name="Albert L."/>
            <person name="Andreopoulos W."/>
            <person name="Angelini C."/>
            <person name="Antonin V."/>
            <person name="Barry K.W."/>
            <person name="Bougher N.L."/>
            <person name="Buchanan P."/>
            <person name="Buyck B."/>
            <person name="Bense V."/>
            <person name="Catcheside P."/>
            <person name="Chovatia M."/>
            <person name="Cooper J."/>
            <person name="Damon W."/>
            <person name="Desjardin D."/>
            <person name="Finy P."/>
            <person name="Geml J."/>
            <person name="Haridas S."/>
            <person name="Hughes K."/>
            <person name="Justo A."/>
            <person name="Karasinski D."/>
            <person name="Kautmanova I."/>
            <person name="Kiss B."/>
            <person name="Kocsube S."/>
            <person name="Kotiranta H."/>
            <person name="LaButti K.M."/>
            <person name="Lechner B.E."/>
            <person name="Liimatainen K."/>
            <person name="Lipzen A."/>
            <person name="Lukacs Z."/>
            <person name="Mihaltcheva S."/>
            <person name="Morgado L.N."/>
            <person name="Niskanen T."/>
            <person name="Noordeloos M.E."/>
            <person name="Ohm R.A."/>
            <person name="Ortiz-Santana B."/>
            <person name="Ovrebo C."/>
            <person name="Racz N."/>
            <person name="Riley R."/>
            <person name="Savchenko A."/>
            <person name="Shiryaev A."/>
            <person name="Soop K."/>
            <person name="Spirin V."/>
            <person name="Szebenyi C."/>
            <person name="Tomsovsky M."/>
            <person name="Tulloss R.E."/>
            <person name="Uehling J."/>
            <person name="Grigoriev I.V."/>
            <person name="Vagvolgyi C."/>
            <person name="Papp T."/>
            <person name="Martin F.M."/>
            <person name="Miettinen O."/>
            <person name="Hibbett D.S."/>
            <person name="Nagy L.G."/>
        </authorList>
    </citation>
    <scope>NUCLEOTIDE SEQUENCE [LARGE SCALE GENOMIC DNA]</scope>
    <source>
        <strain evidence="3 4">FP101781</strain>
    </source>
</reference>
<feature type="compositionally biased region" description="Polar residues" evidence="2">
    <location>
        <begin position="173"/>
        <end position="192"/>
    </location>
</feature>
<evidence type="ECO:0000313" key="3">
    <source>
        <dbReference type="EMBL" id="TEB33021.1"/>
    </source>
</evidence>
<proteinExistence type="predicted"/>